<feature type="signal peptide" evidence="3">
    <location>
        <begin position="1"/>
        <end position="28"/>
    </location>
</feature>
<reference evidence="4 5" key="1">
    <citation type="submission" date="2020-07" db="EMBL/GenBank/DDBJ databases">
        <title>Telomere length de novo assembly of all 7 chromosomes of the fungus, Metarhizium brunneum, using a novel assembly pipeline.</title>
        <authorList>
            <person name="Saud z."/>
            <person name="Kortsinoglou A."/>
            <person name="Kouvelis V.N."/>
            <person name="Butt T.M."/>
        </authorList>
    </citation>
    <scope>NUCLEOTIDE SEQUENCE [LARGE SCALE GENOMIC DNA]</scope>
    <source>
        <strain evidence="4 5">4556</strain>
    </source>
</reference>
<dbReference type="EMBL" id="CP058934">
    <property type="protein sequence ID" value="QLI69384.1"/>
    <property type="molecule type" value="Genomic_DNA"/>
</dbReference>
<dbReference type="GO" id="GO:0005199">
    <property type="term" value="F:structural constituent of cell wall"/>
    <property type="evidence" value="ECO:0007669"/>
    <property type="project" value="InterPro"/>
</dbReference>
<feature type="region of interest" description="Disordered" evidence="2">
    <location>
        <begin position="112"/>
        <end position="197"/>
    </location>
</feature>
<feature type="compositionally biased region" description="Basic and acidic residues" evidence="2">
    <location>
        <begin position="275"/>
        <end position="296"/>
    </location>
</feature>
<dbReference type="InterPro" id="IPR001338">
    <property type="entry name" value="Class_I_Hydrophobin"/>
</dbReference>
<feature type="chain" id="PRO_5028875360" evidence="3">
    <location>
        <begin position="29"/>
        <end position="430"/>
    </location>
</feature>
<keyword evidence="5" id="KW-1185">Reference proteome</keyword>
<feature type="compositionally biased region" description="Polar residues" evidence="2">
    <location>
        <begin position="262"/>
        <end position="274"/>
    </location>
</feature>
<evidence type="ECO:0000313" key="4">
    <source>
        <dbReference type="EMBL" id="QLI69384.1"/>
    </source>
</evidence>
<accession>A0A7D5YYR3</accession>
<keyword evidence="3" id="KW-0732">Signal</keyword>
<keyword evidence="1" id="KW-1015">Disulfide bond</keyword>
<evidence type="ECO:0000256" key="1">
    <source>
        <dbReference type="ARBA" id="ARBA00023157"/>
    </source>
</evidence>
<dbReference type="KEGG" id="mbrn:26246800"/>
<gene>
    <name evidence="4" type="primary">MPG1</name>
    <name evidence="4" type="ORF">G6M90_00g053120</name>
</gene>
<sequence length="430" mass="47742">MPTHRGFLTASLAKLALIAPFLAQQAIAGDIEARTVEVFATTYLDLGHCHNACTTKKWHEWETPGHESPPYATHTMPAEEGCVTTSISTKHPECQKCKGTVYVYVPKTEHHAKTTTVTKSVHTSTQHTTKPTTVKTWTRPSSSSKPVTESKSSTTKREPTTTKKETTSTKKEPTTTKREPTTTTKREPTTKRTNDYQDMDMGYKQTTIFDQDVHYDERANFIFNEDMDMDMDFNQATLFYQDVNCDERANDYKERANDYQAPLSTKTSTATKEPTSTKREPTTTKREPTSTKHETTTTRTWTWTSKPLSTKTSTATKEPTSTKREWTTTKRESTSTKRETTSTKRYPRPTPHSGPTVGDANAQCGNHQVLSCCRSGNSAGLLNNVLGGQCSPINVLIALVPLQNACSNQVACCTGSANGLLNVECTNLNV</sequence>
<feature type="compositionally biased region" description="Basic and acidic residues" evidence="2">
    <location>
        <begin position="320"/>
        <end position="342"/>
    </location>
</feature>
<dbReference type="Proteomes" id="UP000510686">
    <property type="component" value="Chromosome 3"/>
</dbReference>
<dbReference type="AlphaFoldDB" id="A0A7D5YYR3"/>
<dbReference type="GO" id="GO:0009277">
    <property type="term" value="C:fungal-type cell wall"/>
    <property type="evidence" value="ECO:0007669"/>
    <property type="project" value="InterPro"/>
</dbReference>
<name>A0A7D5YYR3_9HYPO</name>
<feature type="compositionally biased region" description="Low complexity" evidence="2">
    <location>
        <begin position="114"/>
        <end position="153"/>
    </location>
</feature>
<dbReference type="SMART" id="SM00075">
    <property type="entry name" value="HYDRO"/>
    <property type="match status" value="1"/>
</dbReference>
<feature type="compositionally biased region" description="Polar residues" evidence="2">
    <location>
        <begin position="308"/>
        <end position="317"/>
    </location>
</feature>
<evidence type="ECO:0000256" key="2">
    <source>
        <dbReference type="SAM" id="MobiDB-lite"/>
    </source>
</evidence>
<dbReference type="RefSeq" id="XP_065986790.1">
    <property type="nucleotide sequence ID" value="XM_066130556.1"/>
</dbReference>
<protein>
    <submittedName>
        <fullName evidence="4">Hydrophobin-like protein MPG1</fullName>
    </submittedName>
</protein>
<evidence type="ECO:0000313" key="5">
    <source>
        <dbReference type="Proteomes" id="UP000510686"/>
    </source>
</evidence>
<evidence type="ECO:0000256" key="3">
    <source>
        <dbReference type="SAM" id="SignalP"/>
    </source>
</evidence>
<feature type="compositionally biased region" description="Low complexity" evidence="2">
    <location>
        <begin position="297"/>
        <end position="307"/>
    </location>
</feature>
<proteinExistence type="predicted"/>
<dbReference type="OrthoDB" id="5153522at2759"/>
<feature type="compositionally biased region" description="Basic and acidic residues" evidence="2">
    <location>
        <begin position="155"/>
        <end position="195"/>
    </location>
</feature>
<dbReference type="GeneID" id="26246800"/>
<organism evidence="4 5">
    <name type="scientific">Metarhizium brunneum</name>
    <dbReference type="NCBI Taxonomy" id="500148"/>
    <lineage>
        <taxon>Eukaryota</taxon>
        <taxon>Fungi</taxon>
        <taxon>Dikarya</taxon>
        <taxon>Ascomycota</taxon>
        <taxon>Pezizomycotina</taxon>
        <taxon>Sordariomycetes</taxon>
        <taxon>Hypocreomycetidae</taxon>
        <taxon>Hypocreales</taxon>
        <taxon>Clavicipitaceae</taxon>
        <taxon>Metarhizium</taxon>
    </lineage>
</organism>
<feature type="region of interest" description="Disordered" evidence="2">
    <location>
        <begin position="256"/>
        <end position="356"/>
    </location>
</feature>
<dbReference type="CDD" id="cd23507">
    <property type="entry name" value="hydrophobin_I"/>
    <property type="match status" value="1"/>
</dbReference>